<dbReference type="GO" id="GO:0016881">
    <property type="term" value="F:acid-amino acid ligase activity"/>
    <property type="evidence" value="ECO:0007669"/>
    <property type="project" value="InterPro"/>
</dbReference>
<dbReference type="EMBL" id="VSSQ01076724">
    <property type="protein sequence ID" value="MPN26995.1"/>
    <property type="molecule type" value="Genomic_DNA"/>
</dbReference>
<sequence>MFAGKDIVFLLGILQDKDVCGIVNSLIRPNDKVVVAAPVSDRAGEPVEIAKVIKAFDVRTAVSIEEGLKHAKVLAGHNGIICIAGSLYLIGAARAIIAGGQKYSS</sequence>
<evidence type="ECO:0008006" key="2">
    <source>
        <dbReference type="Google" id="ProtNLM"/>
    </source>
</evidence>
<gene>
    <name evidence="1" type="ORF">SDC9_174422</name>
</gene>
<dbReference type="InterPro" id="IPR036615">
    <property type="entry name" value="Mur_ligase_C_dom_sf"/>
</dbReference>
<name>A0A645GJV6_9ZZZZ</name>
<proteinExistence type="predicted"/>
<organism evidence="1">
    <name type="scientific">bioreactor metagenome</name>
    <dbReference type="NCBI Taxonomy" id="1076179"/>
    <lineage>
        <taxon>unclassified sequences</taxon>
        <taxon>metagenomes</taxon>
        <taxon>ecological metagenomes</taxon>
    </lineage>
</organism>
<comment type="caution">
    <text evidence="1">The sequence shown here is derived from an EMBL/GenBank/DDBJ whole genome shotgun (WGS) entry which is preliminary data.</text>
</comment>
<reference evidence="1" key="1">
    <citation type="submission" date="2019-08" db="EMBL/GenBank/DDBJ databases">
        <authorList>
            <person name="Kucharzyk K."/>
            <person name="Murdoch R.W."/>
            <person name="Higgins S."/>
            <person name="Loffler F."/>
        </authorList>
    </citation>
    <scope>NUCLEOTIDE SEQUENCE</scope>
</reference>
<protein>
    <recommendedName>
        <fullName evidence="2">Dihydrofolate synthase</fullName>
    </recommendedName>
</protein>
<dbReference type="SUPFAM" id="SSF53244">
    <property type="entry name" value="MurD-like peptide ligases, peptide-binding domain"/>
    <property type="match status" value="1"/>
</dbReference>
<dbReference type="AlphaFoldDB" id="A0A645GJV6"/>
<accession>A0A645GJV6</accession>
<evidence type="ECO:0000313" key="1">
    <source>
        <dbReference type="EMBL" id="MPN26995.1"/>
    </source>
</evidence>
<dbReference type="Gene3D" id="3.90.190.20">
    <property type="entry name" value="Mur ligase, C-terminal domain"/>
    <property type="match status" value="1"/>
</dbReference>